<dbReference type="Pfam" id="PF00877">
    <property type="entry name" value="NLPC_P60"/>
    <property type="match status" value="1"/>
</dbReference>
<keyword evidence="3" id="KW-0378">Hydrolase</keyword>
<dbReference type="Gene3D" id="3.90.1720.10">
    <property type="entry name" value="endopeptidase domain like (from Nostoc punctiforme)"/>
    <property type="match status" value="1"/>
</dbReference>
<dbReference type="InterPro" id="IPR051202">
    <property type="entry name" value="Peptidase_C40"/>
</dbReference>
<feature type="domain" description="NlpC/P60" evidence="5">
    <location>
        <begin position="76"/>
        <end position="205"/>
    </location>
</feature>
<dbReference type="InterPro" id="IPR038765">
    <property type="entry name" value="Papain-like_cys_pep_sf"/>
</dbReference>
<organism evidence="6 7">
    <name type="scientific">Adhaeribacter terreus</name>
    <dbReference type="NCBI Taxonomy" id="529703"/>
    <lineage>
        <taxon>Bacteria</taxon>
        <taxon>Pseudomonadati</taxon>
        <taxon>Bacteroidota</taxon>
        <taxon>Cytophagia</taxon>
        <taxon>Cytophagales</taxon>
        <taxon>Hymenobacteraceae</taxon>
        <taxon>Adhaeribacter</taxon>
    </lineage>
</organism>
<name>A0ABW0E4S6_9BACT</name>
<sequence>MGLQALFKKYPIFLMLVLVAMASCQSFHLRSSGPVSPDEAEQQQLAREFKKLEKKAAKQASWSEKRKLKAARHTEDNKVEKVISTARSYYGTPYKYGGTTRIGIDCSGLLYQSFSAIDVHLPRSSNEQSQIGPVVRPKELQKGDLVFFGASRGSNQITHVGLVTEVVKEKEEVRFIHSSTSLGVKEDNVFSNYWSDLFIKAVRPQI</sequence>
<reference evidence="7" key="1">
    <citation type="journal article" date="2019" name="Int. J. Syst. Evol. Microbiol.">
        <title>The Global Catalogue of Microorganisms (GCM) 10K type strain sequencing project: providing services to taxonomists for standard genome sequencing and annotation.</title>
        <authorList>
            <consortium name="The Broad Institute Genomics Platform"/>
            <consortium name="The Broad Institute Genome Sequencing Center for Infectious Disease"/>
            <person name="Wu L."/>
            <person name="Ma J."/>
        </authorList>
    </citation>
    <scope>NUCLEOTIDE SEQUENCE [LARGE SCALE GENOMIC DNA]</scope>
    <source>
        <strain evidence="7">KACC 12602</strain>
    </source>
</reference>
<comment type="similarity">
    <text evidence="1">Belongs to the peptidase C40 family.</text>
</comment>
<evidence type="ECO:0000313" key="7">
    <source>
        <dbReference type="Proteomes" id="UP001596161"/>
    </source>
</evidence>
<accession>A0ABW0E4S6</accession>
<dbReference type="Proteomes" id="UP001596161">
    <property type="component" value="Unassembled WGS sequence"/>
</dbReference>
<evidence type="ECO:0000259" key="5">
    <source>
        <dbReference type="PROSITE" id="PS51935"/>
    </source>
</evidence>
<evidence type="ECO:0000256" key="1">
    <source>
        <dbReference type="ARBA" id="ARBA00007074"/>
    </source>
</evidence>
<evidence type="ECO:0000313" key="6">
    <source>
        <dbReference type="EMBL" id="MFC5269322.1"/>
    </source>
</evidence>
<keyword evidence="7" id="KW-1185">Reference proteome</keyword>
<evidence type="ECO:0000256" key="2">
    <source>
        <dbReference type="ARBA" id="ARBA00022670"/>
    </source>
</evidence>
<dbReference type="SUPFAM" id="SSF54001">
    <property type="entry name" value="Cysteine proteinases"/>
    <property type="match status" value="1"/>
</dbReference>
<evidence type="ECO:0000256" key="3">
    <source>
        <dbReference type="ARBA" id="ARBA00022801"/>
    </source>
</evidence>
<gene>
    <name evidence="6" type="ORF">ACFPIB_01790</name>
</gene>
<dbReference type="InterPro" id="IPR000064">
    <property type="entry name" value="NLP_P60_dom"/>
</dbReference>
<dbReference type="PANTHER" id="PTHR47053">
    <property type="entry name" value="MUREIN DD-ENDOPEPTIDASE MEPH-RELATED"/>
    <property type="match status" value="1"/>
</dbReference>
<protein>
    <submittedName>
        <fullName evidence="6">C40 family peptidase</fullName>
    </submittedName>
</protein>
<keyword evidence="2" id="KW-0645">Protease</keyword>
<dbReference type="EMBL" id="JBHSKT010000001">
    <property type="protein sequence ID" value="MFC5269322.1"/>
    <property type="molecule type" value="Genomic_DNA"/>
</dbReference>
<dbReference type="PROSITE" id="PS51935">
    <property type="entry name" value="NLPC_P60"/>
    <property type="match status" value="1"/>
</dbReference>
<evidence type="ECO:0000256" key="4">
    <source>
        <dbReference type="ARBA" id="ARBA00022807"/>
    </source>
</evidence>
<comment type="caution">
    <text evidence="6">The sequence shown here is derived from an EMBL/GenBank/DDBJ whole genome shotgun (WGS) entry which is preliminary data.</text>
</comment>
<dbReference type="PANTHER" id="PTHR47053:SF1">
    <property type="entry name" value="MUREIN DD-ENDOPEPTIDASE MEPH-RELATED"/>
    <property type="match status" value="1"/>
</dbReference>
<keyword evidence="4" id="KW-0788">Thiol protease</keyword>
<dbReference type="RefSeq" id="WP_378015701.1">
    <property type="nucleotide sequence ID" value="NZ_JBHSKT010000001.1"/>
</dbReference>
<proteinExistence type="inferred from homology"/>